<accession>A0AAW3ZJQ4</accession>
<sequence>MNTSLQTLRWQWLALGEMGPEQVYALLQLRARVFVVEQNCPYLDADGKDLKPGVEHLLAWDEQTLVACLRLIPPGGSFAERSLGRIVTAPEWRGSGLGHALMQRGMAKCHAQWPGEPLRIGAQAHLEKFYAQHGFEVASEPYLEDDIPHIEMLCRVSPPTS</sequence>
<gene>
    <name evidence="2" type="ORF">IFO71_05335</name>
</gene>
<dbReference type="SUPFAM" id="SSF55729">
    <property type="entry name" value="Acyl-CoA N-acyltransferases (Nat)"/>
    <property type="match status" value="1"/>
</dbReference>
<dbReference type="EMBL" id="JACYTR010000007">
    <property type="protein sequence ID" value="MBD8525160.1"/>
    <property type="molecule type" value="Genomic_DNA"/>
</dbReference>
<dbReference type="InterPro" id="IPR000182">
    <property type="entry name" value="GNAT_dom"/>
</dbReference>
<proteinExistence type="predicted"/>
<reference evidence="2 3" key="1">
    <citation type="submission" date="2020-09" db="EMBL/GenBank/DDBJ databases">
        <title>Pseudoxanthomonas sp. CAU 1598 isolated from sand of Yaerae Beach.</title>
        <authorList>
            <person name="Kim W."/>
        </authorList>
    </citation>
    <scope>NUCLEOTIDE SEQUENCE [LARGE SCALE GENOMIC DNA]</scope>
    <source>
        <strain evidence="2 3">CAU 1598</strain>
    </source>
</reference>
<dbReference type="Pfam" id="PF13673">
    <property type="entry name" value="Acetyltransf_10"/>
    <property type="match status" value="1"/>
</dbReference>
<dbReference type="InterPro" id="IPR016181">
    <property type="entry name" value="Acyl_CoA_acyltransferase"/>
</dbReference>
<organism evidence="2 3">
    <name type="scientific">Pseudomarimonas arenosa</name>
    <dbReference type="NCBI Taxonomy" id="2774145"/>
    <lineage>
        <taxon>Bacteria</taxon>
        <taxon>Pseudomonadati</taxon>
        <taxon>Pseudomonadota</taxon>
        <taxon>Gammaproteobacteria</taxon>
        <taxon>Lysobacterales</taxon>
        <taxon>Lysobacteraceae</taxon>
        <taxon>Pseudomarimonas</taxon>
    </lineage>
</organism>
<evidence type="ECO:0000259" key="1">
    <source>
        <dbReference type="PROSITE" id="PS51186"/>
    </source>
</evidence>
<dbReference type="RefSeq" id="WP_192028508.1">
    <property type="nucleotide sequence ID" value="NZ_JACYTR010000007.1"/>
</dbReference>
<dbReference type="PROSITE" id="PS51186">
    <property type="entry name" value="GNAT"/>
    <property type="match status" value="1"/>
</dbReference>
<evidence type="ECO:0000313" key="3">
    <source>
        <dbReference type="Proteomes" id="UP000613768"/>
    </source>
</evidence>
<dbReference type="Proteomes" id="UP000613768">
    <property type="component" value="Unassembled WGS sequence"/>
</dbReference>
<dbReference type="Gene3D" id="3.40.630.30">
    <property type="match status" value="1"/>
</dbReference>
<dbReference type="GO" id="GO:0016747">
    <property type="term" value="F:acyltransferase activity, transferring groups other than amino-acyl groups"/>
    <property type="evidence" value="ECO:0007669"/>
    <property type="project" value="InterPro"/>
</dbReference>
<dbReference type="AlphaFoldDB" id="A0AAW3ZJQ4"/>
<feature type="domain" description="N-acetyltransferase" evidence="1">
    <location>
        <begin position="13"/>
        <end position="157"/>
    </location>
</feature>
<evidence type="ECO:0000313" key="2">
    <source>
        <dbReference type="EMBL" id="MBD8525160.1"/>
    </source>
</evidence>
<name>A0AAW3ZJQ4_9GAMM</name>
<dbReference type="CDD" id="cd04301">
    <property type="entry name" value="NAT_SF"/>
    <property type="match status" value="1"/>
</dbReference>
<comment type="caution">
    <text evidence="2">The sequence shown here is derived from an EMBL/GenBank/DDBJ whole genome shotgun (WGS) entry which is preliminary data.</text>
</comment>
<keyword evidence="3" id="KW-1185">Reference proteome</keyword>
<protein>
    <submittedName>
        <fullName evidence="2">GNAT family N-acetyltransferase</fullName>
    </submittedName>
</protein>